<sequence length="72" mass="8076">MHTCIKMKLLKPILCHQAMYMQFVPPTSVVPRLTVAPPPHIVPQPSETIASSGVSVAKRDNYTMEECREKIV</sequence>
<organism evidence="1 2">
    <name type="scientific">Trifolium medium</name>
    <dbReference type="NCBI Taxonomy" id="97028"/>
    <lineage>
        <taxon>Eukaryota</taxon>
        <taxon>Viridiplantae</taxon>
        <taxon>Streptophyta</taxon>
        <taxon>Embryophyta</taxon>
        <taxon>Tracheophyta</taxon>
        <taxon>Spermatophyta</taxon>
        <taxon>Magnoliopsida</taxon>
        <taxon>eudicotyledons</taxon>
        <taxon>Gunneridae</taxon>
        <taxon>Pentapetalae</taxon>
        <taxon>rosids</taxon>
        <taxon>fabids</taxon>
        <taxon>Fabales</taxon>
        <taxon>Fabaceae</taxon>
        <taxon>Papilionoideae</taxon>
        <taxon>50 kb inversion clade</taxon>
        <taxon>NPAAA clade</taxon>
        <taxon>Hologalegina</taxon>
        <taxon>IRL clade</taxon>
        <taxon>Trifolieae</taxon>
        <taxon>Trifolium</taxon>
    </lineage>
</organism>
<keyword evidence="2" id="KW-1185">Reference proteome</keyword>
<reference evidence="1 2" key="1">
    <citation type="journal article" date="2018" name="Front. Plant Sci.">
        <title>Red Clover (Trifolium pratense) and Zigzag Clover (T. medium) - A Picture of Genomic Similarities and Differences.</title>
        <authorList>
            <person name="Dluhosova J."/>
            <person name="Istvanek J."/>
            <person name="Nedelnik J."/>
            <person name="Repkova J."/>
        </authorList>
    </citation>
    <scope>NUCLEOTIDE SEQUENCE [LARGE SCALE GENOMIC DNA]</scope>
    <source>
        <strain evidence="2">cv. 10/8</strain>
        <tissue evidence="1">Leaf</tissue>
    </source>
</reference>
<proteinExistence type="predicted"/>
<accession>A0A392QA75</accession>
<evidence type="ECO:0000313" key="2">
    <source>
        <dbReference type="Proteomes" id="UP000265520"/>
    </source>
</evidence>
<protein>
    <submittedName>
        <fullName evidence="1">Uncharacterized protein</fullName>
    </submittedName>
</protein>
<comment type="caution">
    <text evidence="1">The sequence shown here is derived from an EMBL/GenBank/DDBJ whole genome shotgun (WGS) entry which is preliminary data.</text>
</comment>
<name>A0A392QA75_9FABA</name>
<dbReference type="Proteomes" id="UP000265520">
    <property type="component" value="Unassembled WGS sequence"/>
</dbReference>
<evidence type="ECO:0000313" key="1">
    <source>
        <dbReference type="EMBL" id="MCI21283.1"/>
    </source>
</evidence>
<dbReference type="AlphaFoldDB" id="A0A392QA75"/>
<dbReference type="EMBL" id="LXQA010124152">
    <property type="protein sequence ID" value="MCI21283.1"/>
    <property type="molecule type" value="Genomic_DNA"/>
</dbReference>